<reference evidence="3 7" key="2">
    <citation type="submission" date="2019-04" db="EMBL/GenBank/DDBJ databases">
        <authorList>
            <consortium name="PulseNet: The National Subtyping Network for Foodborne Disease Surveillance"/>
            <person name="Tarr C.L."/>
            <person name="Trees E."/>
            <person name="Katz L.S."/>
            <person name="Carleton-Romer H.A."/>
            <person name="Stroika S."/>
            <person name="Kucerova Z."/>
            <person name="Roache K.F."/>
            <person name="Sabol A.L."/>
            <person name="Besser J."/>
            <person name="Gerner-Smidt P."/>
        </authorList>
    </citation>
    <scope>NUCLEOTIDE SEQUENCE [LARGE SCALE GENOMIC DNA]</scope>
    <source>
        <strain evidence="3 7">PNUSAC009041</strain>
    </source>
</reference>
<name>A0A1J6PDZ4_CAMJU</name>
<evidence type="ECO:0000313" key="6">
    <source>
        <dbReference type="Proteomes" id="UP000335162"/>
    </source>
</evidence>
<organism evidence="4 6">
    <name type="scientific">Campylobacter jejuni</name>
    <dbReference type="NCBI Taxonomy" id="197"/>
    <lineage>
        <taxon>Bacteria</taxon>
        <taxon>Pseudomonadati</taxon>
        <taxon>Campylobacterota</taxon>
        <taxon>Epsilonproteobacteria</taxon>
        <taxon>Campylobacterales</taxon>
        <taxon>Campylobacteraceae</taxon>
        <taxon>Campylobacter</taxon>
    </lineage>
</organism>
<dbReference type="AlphaFoldDB" id="A0A1J6PDZ4"/>
<dbReference type="Proteomes" id="UP001183411">
    <property type="component" value="Unassembled WGS sequence"/>
</dbReference>
<evidence type="ECO:0000313" key="5">
    <source>
        <dbReference type="EMBL" id="ELD5187608.1"/>
    </source>
</evidence>
<reference evidence="5" key="3">
    <citation type="submission" date="2023-06" db="EMBL/GenBank/DDBJ databases">
        <authorList>
            <consortium name="PulseNet: The National Subtyping Network for Foodborne Disease Surveillance"/>
        </authorList>
    </citation>
    <scope>NUCLEOTIDE SEQUENCE</scope>
    <source>
        <strain evidence="5">PNUSAC035917</strain>
    </source>
</reference>
<dbReference type="EMBL" id="AACCII010000003">
    <property type="protein sequence ID" value="EAJ9718531.1"/>
    <property type="molecule type" value="Genomic_DNA"/>
</dbReference>
<evidence type="ECO:0000256" key="1">
    <source>
        <dbReference type="ARBA" id="ARBA00005541"/>
    </source>
</evidence>
<dbReference type="InterPro" id="IPR008863">
    <property type="entry name" value="Toxic_anion-R_TelA"/>
</dbReference>
<evidence type="ECO:0000256" key="2">
    <source>
        <dbReference type="SAM" id="Coils"/>
    </source>
</evidence>
<dbReference type="EMBL" id="ABMIIH010000014">
    <property type="protein sequence ID" value="ELD5187608.1"/>
    <property type="molecule type" value="Genomic_DNA"/>
</dbReference>
<dbReference type="RefSeq" id="WP_002897876.1">
    <property type="nucleotide sequence ID" value="NZ_CATQGH010000005.1"/>
</dbReference>
<keyword evidence="2" id="KW-0175">Coiled coil</keyword>
<reference evidence="4 6" key="1">
    <citation type="submission" date="2018-05" db="EMBL/GenBank/DDBJ databases">
        <authorList>
            <consortium name="NARMS: The National Antimicrobial Resistance Monitoring System"/>
        </authorList>
    </citation>
    <scope>NUCLEOTIDE SEQUENCE [LARGE SCALE GENOMIC DNA]</scope>
    <source>
        <strain evidence="4 6">FSIS1607212</strain>
    </source>
</reference>
<accession>A0A1J6PDZ4</accession>
<dbReference type="Proteomes" id="UP000349590">
    <property type="component" value="Unassembled WGS sequence"/>
</dbReference>
<evidence type="ECO:0000313" key="3">
    <source>
        <dbReference type="EMBL" id="EAJ9718531.1"/>
    </source>
</evidence>
<dbReference type="EMBL" id="AACNRY010000029">
    <property type="protein sequence ID" value="EAL3736125.1"/>
    <property type="molecule type" value="Genomic_DNA"/>
</dbReference>
<feature type="coiled-coil region" evidence="2">
    <location>
        <begin position="109"/>
        <end position="160"/>
    </location>
</feature>
<sequence length="334" mass="38234">MSSTQQYEAMNEKVMVLLKKDSEKSSAVSASPLIKISMDQLKNTDNGEVYKKLDELQVLIDNVSPYRNKSVFGKAGVIPKILSKAFRINHLSRYIDKFENSSKLIDNIILYLNKSKEELENDNKALKLEIEGMAIKRNELKNLIEELSQTQQECDEYLSINKKDEFEINRFKSDTYFPLLQKMTDVKQRVMVMEQSVIAFTTLIANNRELIVSLDRAKEVTVEALGVAILMAQSLSEQERILNSVNGLNRVTSDLIKQTSTQLKNQGASIQMQASSAMLDMQALETSFKECLESFEKIKDFRIKATDDIKKHLQNFDKLMDEINSKNMLINHVK</sequence>
<evidence type="ECO:0000313" key="7">
    <source>
        <dbReference type="Proteomes" id="UP000349590"/>
    </source>
</evidence>
<gene>
    <name evidence="4" type="ORF">BFD99_09120</name>
    <name evidence="3" type="ORF">E8P16_03590</name>
    <name evidence="5" type="ORF">QQI97_001824</name>
</gene>
<proteinExistence type="inferred from homology"/>
<evidence type="ECO:0000313" key="4">
    <source>
        <dbReference type="EMBL" id="EAL3736125.1"/>
    </source>
</evidence>
<protein>
    <submittedName>
        <fullName evidence="4">Toxic anion resistance protein</fullName>
    </submittedName>
</protein>
<comment type="similarity">
    <text evidence="1">Belongs to the TelA family.</text>
</comment>
<dbReference type="PANTHER" id="PTHR38432">
    <property type="entry name" value="TELA-LIKE PROTEIN SAOUHSC_01408"/>
    <property type="match status" value="1"/>
</dbReference>
<dbReference type="PANTHER" id="PTHR38432:SF1">
    <property type="entry name" value="TELA-LIKE PROTEIN SAOUHSC_01408"/>
    <property type="match status" value="1"/>
</dbReference>
<dbReference type="Proteomes" id="UP000335162">
    <property type="component" value="Unassembled WGS sequence"/>
</dbReference>
<comment type="caution">
    <text evidence="4">The sequence shown here is derived from an EMBL/GenBank/DDBJ whole genome shotgun (WGS) entry which is preliminary data.</text>
</comment>
<dbReference type="Pfam" id="PF05816">
    <property type="entry name" value="TelA"/>
    <property type="match status" value="1"/>
</dbReference>